<organism evidence="7 8">
    <name type="scientific">Ptilorrhoa leucosticta</name>
    <dbReference type="NCBI Taxonomy" id="449384"/>
    <lineage>
        <taxon>Eukaryota</taxon>
        <taxon>Metazoa</taxon>
        <taxon>Chordata</taxon>
        <taxon>Craniata</taxon>
        <taxon>Vertebrata</taxon>
        <taxon>Euteleostomi</taxon>
        <taxon>Archelosauria</taxon>
        <taxon>Archosauria</taxon>
        <taxon>Dinosauria</taxon>
        <taxon>Saurischia</taxon>
        <taxon>Theropoda</taxon>
        <taxon>Coelurosauria</taxon>
        <taxon>Aves</taxon>
        <taxon>Neognathae</taxon>
        <taxon>Neoaves</taxon>
        <taxon>Telluraves</taxon>
        <taxon>Australaves</taxon>
        <taxon>Passeriformes</taxon>
        <taxon>Corvoidea</taxon>
        <taxon>Cinclosomatidae</taxon>
        <taxon>Ptilorrhoa</taxon>
    </lineage>
</organism>
<keyword evidence="2 4" id="KW-0863">Zinc-finger</keyword>
<feature type="compositionally biased region" description="Low complexity" evidence="5">
    <location>
        <begin position="132"/>
        <end position="155"/>
    </location>
</feature>
<sequence length="580" mass="63024">MERQAAYDLFTCFLQKRNIKGLDIKKDIPGLLAYGYAKGCFTNPHTVHELSEWRKFGDKLWEAIIDNDDKVAKKLSKQWRVVHHELLQHQAERQAAAQATAAQDKNKNYPGWADIPLPPAVSTVTLPPPAQDSPASPQGKAEPGPAAPLPAQGLEASERETPSLAPPADPCWQEPMSPPPPECSVGSGAATEADRERQAAWSNLARECLAAGDGEGLAAIQEVACPVIFTPNGGGGLQATITALDWKLLSQLRSTVSQFGIQGEPTRQILNYIWTNQVLLPTDCRSIAKLILSPHQYILFMAHWQALCQEAVAVQRAPGDPLNGVTLEELLGIGPFFRTEAQALLGPDKCREAMHLARKALERIKEPGGIPAYMGIKQGQDEPFGSFVDRIANALQKAGLPEYMQGTMLKQCVLQNSNPATRNILSTLGAAWTVEEAVEHMANMPTGPQAMLVEAIRDLEKTMKEQAAASNSQVLAALARLQTTVASISAGAPTGRLRCYRCGGMGHMKRDCQATRLWCQKCKTDSHNTGACRRRSGNLRSSATKSSNRATTQIAAANQQTLRTPCNQPRQGASAWTWQP</sequence>
<dbReference type="Pfam" id="PF19317">
    <property type="entry name" value="Gag_p24_C"/>
    <property type="match status" value="1"/>
</dbReference>
<dbReference type="GO" id="GO:0016032">
    <property type="term" value="P:viral process"/>
    <property type="evidence" value="ECO:0007669"/>
    <property type="project" value="InterPro"/>
</dbReference>
<dbReference type="InterPro" id="IPR050195">
    <property type="entry name" value="Primate_lentivir_Gag_pol-like"/>
</dbReference>
<dbReference type="PROSITE" id="PS50158">
    <property type="entry name" value="ZF_CCHC"/>
    <property type="match status" value="1"/>
</dbReference>
<proteinExistence type="predicted"/>
<dbReference type="AlphaFoldDB" id="A0A7K8MT22"/>
<dbReference type="InterPro" id="IPR045345">
    <property type="entry name" value="Gag_p24_C"/>
</dbReference>
<dbReference type="GO" id="GO:0008270">
    <property type="term" value="F:zinc ion binding"/>
    <property type="evidence" value="ECO:0007669"/>
    <property type="project" value="UniProtKB-KW"/>
</dbReference>
<feature type="compositionally biased region" description="Low complexity" evidence="5">
    <location>
        <begin position="550"/>
        <end position="561"/>
    </location>
</feature>
<dbReference type="InterPro" id="IPR008919">
    <property type="entry name" value="Retrov_capsid_N"/>
</dbReference>
<dbReference type="SMART" id="SM00343">
    <property type="entry name" value="ZnF_C2HC"/>
    <property type="match status" value="1"/>
</dbReference>
<keyword evidence="1" id="KW-0479">Metal-binding</keyword>
<feature type="region of interest" description="Disordered" evidence="5">
    <location>
        <begin position="530"/>
        <end position="580"/>
    </location>
</feature>
<dbReference type="GO" id="GO:0003676">
    <property type="term" value="F:nucleic acid binding"/>
    <property type="evidence" value="ECO:0007669"/>
    <property type="project" value="InterPro"/>
</dbReference>
<dbReference type="Gene3D" id="1.10.1200.30">
    <property type="match status" value="1"/>
</dbReference>
<dbReference type="Gene3D" id="1.10.375.10">
    <property type="entry name" value="Human Immunodeficiency Virus Type 1 Capsid Protein"/>
    <property type="match status" value="1"/>
</dbReference>
<dbReference type="EMBL" id="VWYY01004401">
    <property type="protein sequence ID" value="NXE44118.1"/>
    <property type="molecule type" value="Genomic_DNA"/>
</dbReference>
<feature type="region of interest" description="Disordered" evidence="5">
    <location>
        <begin position="92"/>
        <end position="195"/>
    </location>
</feature>
<dbReference type="Gene3D" id="4.10.60.10">
    <property type="entry name" value="Zinc finger, CCHC-type"/>
    <property type="match status" value="1"/>
</dbReference>
<feature type="non-terminal residue" evidence="7">
    <location>
        <position position="580"/>
    </location>
</feature>
<feature type="non-terminal residue" evidence="7">
    <location>
        <position position="1"/>
    </location>
</feature>
<name>A0A7K8MT22_9CORV</name>
<comment type="caution">
    <text evidence="7">The sequence shown here is derived from an EMBL/GenBank/DDBJ whole genome shotgun (WGS) entry which is preliminary data.</text>
</comment>
<dbReference type="SUPFAM" id="SSF47943">
    <property type="entry name" value="Retrovirus capsid protein, N-terminal core domain"/>
    <property type="match status" value="1"/>
</dbReference>
<evidence type="ECO:0000256" key="4">
    <source>
        <dbReference type="PROSITE-ProRule" id="PRU00047"/>
    </source>
</evidence>
<evidence type="ECO:0000313" key="7">
    <source>
        <dbReference type="EMBL" id="NXE44118.1"/>
    </source>
</evidence>
<evidence type="ECO:0000313" key="8">
    <source>
        <dbReference type="Proteomes" id="UP000547721"/>
    </source>
</evidence>
<protein>
    <submittedName>
        <fullName evidence="7">GA113 protein</fullName>
    </submittedName>
</protein>
<dbReference type="InterPro" id="IPR001878">
    <property type="entry name" value="Znf_CCHC"/>
</dbReference>
<reference evidence="7 8" key="1">
    <citation type="submission" date="2019-09" db="EMBL/GenBank/DDBJ databases">
        <title>Bird 10,000 Genomes (B10K) Project - Family phase.</title>
        <authorList>
            <person name="Zhang G."/>
        </authorList>
    </citation>
    <scope>NUCLEOTIDE SEQUENCE [LARGE SCALE GENOMIC DNA]</scope>
    <source>
        <strain evidence="7">B10K-CU-031-17</strain>
        <tissue evidence="7">Muscle</tissue>
    </source>
</reference>
<feature type="compositionally biased region" description="Polar residues" evidence="5">
    <location>
        <begin position="538"/>
        <end position="549"/>
    </location>
</feature>
<dbReference type="PANTHER" id="PTHR40389">
    <property type="entry name" value="ENDOGENOUS RETROVIRUS GROUP K MEMBER 24 GAG POLYPROTEIN-RELATED"/>
    <property type="match status" value="1"/>
</dbReference>
<evidence type="ECO:0000256" key="1">
    <source>
        <dbReference type="ARBA" id="ARBA00022723"/>
    </source>
</evidence>
<dbReference type="SUPFAM" id="SSF47353">
    <property type="entry name" value="Retrovirus capsid dimerization domain-like"/>
    <property type="match status" value="1"/>
</dbReference>
<dbReference type="Pfam" id="PF00098">
    <property type="entry name" value="zf-CCHC"/>
    <property type="match status" value="1"/>
</dbReference>
<keyword evidence="8" id="KW-1185">Reference proteome</keyword>
<evidence type="ECO:0000259" key="6">
    <source>
        <dbReference type="PROSITE" id="PS50158"/>
    </source>
</evidence>
<evidence type="ECO:0000256" key="5">
    <source>
        <dbReference type="SAM" id="MobiDB-lite"/>
    </source>
</evidence>
<dbReference type="PANTHER" id="PTHR40389:SF3">
    <property type="entry name" value="IGE-BINDING PROTEIN"/>
    <property type="match status" value="1"/>
</dbReference>
<dbReference type="InterPro" id="IPR008916">
    <property type="entry name" value="Retrov_capsid_C"/>
</dbReference>
<dbReference type="SUPFAM" id="SSF57756">
    <property type="entry name" value="Retrovirus zinc finger-like domains"/>
    <property type="match status" value="1"/>
</dbReference>
<accession>A0A7K8MT22</accession>
<feature type="domain" description="CCHC-type" evidence="6">
    <location>
        <begin position="498"/>
        <end position="512"/>
    </location>
</feature>
<feature type="compositionally biased region" description="Polar residues" evidence="5">
    <location>
        <begin position="562"/>
        <end position="580"/>
    </location>
</feature>
<dbReference type="Pfam" id="PF00607">
    <property type="entry name" value="Gag_p24"/>
    <property type="match status" value="1"/>
</dbReference>
<evidence type="ECO:0000256" key="3">
    <source>
        <dbReference type="ARBA" id="ARBA00022833"/>
    </source>
</evidence>
<keyword evidence="3" id="KW-0862">Zinc</keyword>
<gene>
    <name evidence="7" type="primary">Hervk_4</name>
    <name evidence="7" type="ORF">PTILEU_R08391</name>
</gene>
<evidence type="ECO:0000256" key="2">
    <source>
        <dbReference type="ARBA" id="ARBA00022771"/>
    </source>
</evidence>
<dbReference type="Proteomes" id="UP000547721">
    <property type="component" value="Unassembled WGS sequence"/>
</dbReference>
<feature type="compositionally biased region" description="Low complexity" evidence="5">
    <location>
        <begin position="93"/>
        <end position="103"/>
    </location>
</feature>
<dbReference type="InterPro" id="IPR036875">
    <property type="entry name" value="Znf_CCHC_sf"/>
</dbReference>